<evidence type="ECO:0000256" key="3">
    <source>
        <dbReference type="ARBA" id="ARBA00023015"/>
    </source>
</evidence>
<sequence length="738" mass="79568">MGPPSLLPIPSANVAMSQMLIKPEQIDNLPFLEPDKKQRYKQGLNQLWQQYDGGPVGTPQRQQAEEKIRSVSRKLMEEMAAHQRQKNGPQQAQPNQPTQQPAGQNGQMQRPPTAGGMGGGAGAGSAGGVPQANNMQQGAPQQQQQPTGGQSQMVPWIQREVSSVNIHIPHNIQPAQASAYRQKWLQHAITELQKKESANSIGKQLQPTIKDHQQKGTQAPPEVMQKWEAAKRTVQEVDARWNRMKADNEAKGRANQQAAQQQQQQQQSGGGGAGGAGGGQQMPNQQMPNQQGLNGSEMQRSMSGQQQGGQMKQGQAQTSNSPAQAQPNFQQPQPPAVNQPAPSAPTPGMNPQQQPQGVSTPQPPPAQTPQTATQSHPPPPNFPQQQVPQSQQQIPQQPQQQQPQHQYGQQPQRPPFNQQHVSQQQVQQTPGGQPQPMVNRANSAGPQQPGQQRPQALSQQAAVAQAAQAYQNQQAIHQQQAQQGMAPNQQQGPPGVAPQQPGQPQHPGQQMVGGGGPGPQYPGGPQQQGQPTPTSAGGFGVPPGHTQHQPPSMQATTTPNNKFPIPKQLHINSQINQQVQGPPSRPTMANAGMVSQPGLQRPAAYTLEGEGDRVLSKRKLDELVRQVTGGGSTSSSTTDPEHAFLDPLVEENVLALADDFVDSVITSACKLAKLRPNQMLELRDVQMVLERNWGIRVPGYTLEEVRAVKRFQPTVEWQKKMGAVGTAKTLGGVGKNDS</sequence>
<keyword evidence="4" id="KW-0804">Transcription</keyword>
<evidence type="ECO:0000256" key="2">
    <source>
        <dbReference type="ARBA" id="ARBA00007530"/>
    </source>
</evidence>
<keyword evidence="5" id="KW-0539">Nucleus</keyword>
<comment type="subcellular location">
    <subcellularLocation>
        <location evidence="1">Nucleus</location>
    </subcellularLocation>
</comment>
<evidence type="ECO:0000313" key="9">
    <source>
        <dbReference type="Proteomes" id="UP000282582"/>
    </source>
</evidence>
<feature type="compositionally biased region" description="Polar residues" evidence="6">
    <location>
        <begin position="349"/>
        <end position="358"/>
    </location>
</feature>
<reference evidence="8 9" key="1">
    <citation type="journal article" date="2018" name="BMC Genomics">
        <title>Genomic evidence for intraspecific hybridization in a clonal and extremely halotolerant yeast.</title>
        <authorList>
            <person name="Gostincar C."/>
            <person name="Stajich J.E."/>
            <person name="Zupancic J."/>
            <person name="Zalar P."/>
            <person name="Gunde-Cimerman N."/>
        </authorList>
    </citation>
    <scope>NUCLEOTIDE SEQUENCE [LARGE SCALE GENOMIC DNA]</scope>
    <source>
        <strain evidence="8 9">EXF-6654</strain>
    </source>
</reference>
<feature type="compositionally biased region" description="Low complexity" evidence="6">
    <location>
        <begin position="281"/>
        <end position="331"/>
    </location>
</feature>
<dbReference type="GO" id="GO:0000124">
    <property type="term" value="C:SAGA complex"/>
    <property type="evidence" value="ECO:0007669"/>
    <property type="project" value="InterPro"/>
</dbReference>
<evidence type="ECO:0000313" key="8">
    <source>
        <dbReference type="EMBL" id="RMX98859.1"/>
    </source>
</evidence>
<feature type="compositionally biased region" description="Polar residues" evidence="6">
    <location>
        <begin position="546"/>
        <end position="561"/>
    </location>
</feature>
<organism evidence="8 9">
    <name type="scientific">Hortaea werneckii</name>
    <name type="common">Black yeast</name>
    <name type="synonym">Cladosporium werneckii</name>
    <dbReference type="NCBI Taxonomy" id="91943"/>
    <lineage>
        <taxon>Eukaryota</taxon>
        <taxon>Fungi</taxon>
        <taxon>Dikarya</taxon>
        <taxon>Ascomycota</taxon>
        <taxon>Pezizomycotina</taxon>
        <taxon>Dothideomycetes</taxon>
        <taxon>Dothideomycetidae</taxon>
        <taxon>Mycosphaerellales</taxon>
        <taxon>Teratosphaeriaceae</taxon>
        <taxon>Hortaea</taxon>
    </lineage>
</organism>
<name>A0A3M6Y745_HORWE</name>
<feature type="compositionally biased region" description="Gly residues" evidence="6">
    <location>
        <begin position="115"/>
        <end position="127"/>
    </location>
</feature>
<evidence type="ECO:0000256" key="1">
    <source>
        <dbReference type="ARBA" id="ARBA00004123"/>
    </source>
</evidence>
<dbReference type="PANTHER" id="PTHR12264">
    <property type="entry name" value="TRANSCRIPTION INITIATION FACTOR TFIID SUBUNIT 12"/>
    <property type="match status" value="1"/>
</dbReference>
<dbReference type="GO" id="GO:0051123">
    <property type="term" value="P:RNA polymerase II preinitiation complex assembly"/>
    <property type="evidence" value="ECO:0007669"/>
    <property type="project" value="TreeGrafter"/>
</dbReference>
<proteinExistence type="inferred from homology"/>
<evidence type="ECO:0000256" key="5">
    <source>
        <dbReference type="ARBA" id="ARBA00023242"/>
    </source>
</evidence>
<keyword evidence="3" id="KW-0805">Transcription regulation</keyword>
<dbReference type="Gene3D" id="1.10.20.10">
    <property type="entry name" value="Histone, subunit A"/>
    <property type="match status" value="1"/>
</dbReference>
<feature type="compositionally biased region" description="Gly residues" evidence="6">
    <location>
        <begin position="268"/>
        <end position="280"/>
    </location>
</feature>
<dbReference type="Proteomes" id="UP000282582">
    <property type="component" value="Unassembled WGS sequence"/>
</dbReference>
<evidence type="ECO:0000259" key="7">
    <source>
        <dbReference type="Pfam" id="PF03847"/>
    </source>
</evidence>
<dbReference type="SUPFAM" id="SSF47113">
    <property type="entry name" value="Histone-fold"/>
    <property type="match status" value="1"/>
</dbReference>
<feature type="compositionally biased region" description="Low complexity" evidence="6">
    <location>
        <begin position="128"/>
        <end position="151"/>
    </location>
</feature>
<dbReference type="GO" id="GO:0046982">
    <property type="term" value="F:protein heterodimerization activity"/>
    <property type="evidence" value="ECO:0007669"/>
    <property type="project" value="InterPro"/>
</dbReference>
<dbReference type="CDD" id="cd07981">
    <property type="entry name" value="HFD_TAF12"/>
    <property type="match status" value="1"/>
</dbReference>
<feature type="compositionally biased region" description="Low complexity" evidence="6">
    <location>
        <begin position="383"/>
        <end position="436"/>
    </location>
</feature>
<feature type="region of interest" description="Disordered" evidence="6">
    <location>
        <begin position="248"/>
        <end position="566"/>
    </location>
</feature>
<comment type="caution">
    <text evidence="8">The sequence shown here is derived from an EMBL/GenBank/DDBJ whole genome shotgun (WGS) entry which is preliminary data.</text>
</comment>
<feature type="compositionally biased region" description="Low complexity" evidence="6">
    <location>
        <begin position="254"/>
        <end position="267"/>
    </location>
</feature>
<dbReference type="InterPro" id="IPR037794">
    <property type="entry name" value="TAF12"/>
</dbReference>
<dbReference type="InterPro" id="IPR003228">
    <property type="entry name" value="TFIID_TAF12_dom"/>
</dbReference>
<dbReference type="InterPro" id="IPR009072">
    <property type="entry name" value="Histone-fold"/>
</dbReference>
<comment type="similarity">
    <text evidence="2">Belongs to the TAF12 family.</text>
</comment>
<feature type="domain" description="Transcription initiation factor TFIID subunit 12" evidence="7">
    <location>
        <begin position="616"/>
        <end position="694"/>
    </location>
</feature>
<dbReference type="GO" id="GO:0017025">
    <property type="term" value="F:TBP-class protein binding"/>
    <property type="evidence" value="ECO:0007669"/>
    <property type="project" value="TreeGrafter"/>
</dbReference>
<feature type="compositionally biased region" description="Low complexity" evidence="6">
    <location>
        <begin position="443"/>
        <end position="510"/>
    </location>
</feature>
<evidence type="ECO:0000256" key="4">
    <source>
        <dbReference type="ARBA" id="ARBA00023163"/>
    </source>
</evidence>
<dbReference type="AlphaFoldDB" id="A0A3M6Y745"/>
<feature type="region of interest" description="Disordered" evidence="6">
    <location>
        <begin position="79"/>
        <end position="151"/>
    </location>
</feature>
<dbReference type="Pfam" id="PF03847">
    <property type="entry name" value="TFIID_20kDa"/>
    <property type="match status" value="1"/>
</dbReference>
<accession>A0A3M6Y745</accession>
<dbReference type="PANTHER" id="PTHR12264:SF21">
    <property type="entry name" value="TRANSCRIPTION INITIATION FACTOR TFIID SUBUNIT 12"/>
    <property type="match status" value="1"/>
</dbReference>
<protein>
    <recommendedName>
        <fullName evidence="7">Transcription initiation factor TFIID subunit 12 domain-containing protein</fullName>
    </recommendedName>
</protein>
<feature type="compositionally biased region" description="Low complexity" evidence="6">
    <location>
        <begin position="86"/>
        <end position="107"/>
    </location>
</feature>
<dbReference type="EMBL" id="QWIK01000972">
    <property type="protein sequence ID" value="RMX98859.1"/>
    <property type="molecule type" value="Genomic_DNA"/>
</dbReference>
<dbReference type="GO" id="GO:0003677">
    <property type="term" value="F:DNA binding"/>
    <property type="evidence" value="ECO:0007669"/>
    <property type="project" value="TreeGrafter"/>
</dbReference>
<dbReference type="VEuPathDB" id="FungiDB:BTJ68_15474"/>
<evidence type="ECO:0000256" key="6">
    <source>
        <dbReference type="SAM" id="MobiDB-lite"/>
    </source>
</evidence>
<feature type="compositionally biased region" description="Pro residues" evidence="6">
    <location>
        <begin position="332"/>
        <end position="345"/>
    </location>
</feature>
<gene>
    <name evidence="8" type="ORF">D0868_09855</name>
</gene>
<dbReference type="GO" id="GO:0005669">
    <property type="term" value="C:transcription factor TFIID complex"/>
    <property type="evidence" value="ECO:0007669"/>
    <property type="project" value="InterPro"/>
</dbReference>